<evidence type="ECO:0000256" key="1">
    <source>
        <dbReference type="SAM" id="Coils"/>
    </source>
</evidence>
<dbReference type="Gene3D" id="3.40.30.10">
    <property type="entry name" value="Glutaredoxin"/>
    <property type="match status" value="1"/>
</dbReference>
<evidence type="ECO:0000259" key="3">
    <source>
        <dbReference type="PROSITE" id="PS51352"/>
    </source>
</evidence>
<dbReference type="STRING" id="448386.A0A2V3ICL6"/>
<dbReference type="InterPro" id="IPR013766">
    <property type="entry name" value="Thioredoxin_domain"/>
</dbReference>
<dbReference type="GO" id="GO:0016671">
    <property type="term" value="F:oxidoreductase activity, acting on a sulfur group of donors, disulfide as acceptor"/>
    <property type="evidence" value="ECO:0007669"/>
    <property type="project" value="TreeGrafter"/>
</dbReference>
<dbReference type="GO" id="GO:0009535">
    <property type="term" value="C:chloroplast thylakoid membrane"/>
    <property type="evidence" value="ECO:0007669"/>
    <property type="project" value="TreeGrafter"/>
</dbReference>
<dbReference type="Pfam" id="PF00085">
    <property type="entry name" value="Thioredoxin"/>
    <property type="match status" value="1"/>
</dbReference>
<keyword evidence="1" id="KW-0175">Coiled coil</keyword>
<dbReference type="OrthoDB" id="5546at2759"/>
<organism evidence="4 5">
    <name type="scientific">Gracilariopsis chorda</name>
    <dbReference type="NCBI Taxonomy" id="448386"/>
    <lineage>
        <taxon>Eukaryota</taxon>
        <taxon>Rhodophyta</taxon>
        <taxon>Florideophyceae</taxon>
        <taxon>Rhodymeniophycidae</taxon>
        <taxon>Gracilariales</taxon>
        <taxon>Gracilariaceae</taxon>
        <taxon>Gracilariopsis</taxon>
    </lineage>
</organism>
<name>A0A2V3ICL6_9FLOR</name>
<feature type="domain" description="Thioredoxin" evidence="3">
    <location>
        <begin position="140"/>
        <end position="251"/>
    </location>
</feature>
<protein>
    <recommendedName>
        <fullName evidence="3">Thioredoxin domain-containing protein</fullName>
    </recommendedName>
</protein>
<keyword evidence="5" id="KW-1185">Reference proteome</keyword>
<evidence type="ECO:0000313" key="4">
    <source>
        <dbReference type="EMBL" id="PXF39829.1"/>
    </source>
</evidence>
<proteinExistence type="predicted"/>
<dbReference type="AlphaFoldDB" id="A0A2V3ICL6"/>
<dbReference type="EMBL" id="NBIV01000427">
    <property type="protein sequence ID" value="PXF39829.1"/>
    <property type="molecule type" value="Genomic_DNA"/>
</dbReference>
<evidence type="ECO:0000256" key="2">
    <source>
        <dbReference type="SAM" id="MobiDB-lite"/>
    </source>
</evidence>
<feature type="coiled-coil region" evidence="1">
    <location>
        <begin position="86"/>
        <end position="113"/>
    </location>
</feature>
<dbReference type="SUPFAM" id="SSF52833">
    <property type="entry name" value="Thioredoxin-like"/>
    <property type="match status" value="1"/>
</dbReference>
<accession>A0A2V3ICL6</accession>
<dbReference type="PROSITE" id="PS51352">
    <property type="entry name" value="THIOREDOXIN_2"/>
    <property type="match status" value="1"/>
</dbReference>
<dbReference type="PANTHER" id="PTHR47353">
    <property type="entry name" value="THIOREDOXIN-LIKE PROTEIN HCF164, CHLOROPLASTIC"/>
    <property type="match status" value="1"/>
</dbReference>
<gene>
    <name evidence="4" type="ORF">BWQ96_10470</name>
</gene>
<reference evidence="4 5" key="1">
    <citation type="journal article" date="2018" name="Mol. Biol. Evol.">
        <title>Analysis of the draft genome of the red seaweed Gracilariopsis chorda provides insights into genome size evolution in Rhodophyta.</title>
        <authorList>
            <person name="Lee J."/>
            <person name="Yang E.C."/>
            <person name="Graf L."/>
            <person name="Yang J.H."/>
            <person name="Qiu H."/>
            <person name="Zel Zion U."/>
            <person name="Chan C.X."/>
            <person name="Stephens T.G."/>
            <person name="Weber A.P.M."/>
            <person name="Boo G.H."/>
            <person name="Boo S.M."/>
            <person name="Kim K.M."/>
            <person name="Shin Y."/>
            <person name="Jung M."/>
            <person name="Lee S.J."/>
            <person name="Yim H.S."/>
            <person name="Lee J.H."/>
            <person name="Bhattacharya D."/>
            <person name="Yoon H.S."/>
        </authorList>
    </citation>
    <scope>NUCLEOTIDE SEQUENCE [LARGE SCALE GENOMIC DNA]</scope>
    <source>
        <strain evidence="4 5">SKKU-2015</strain>
        <tissue evidence="4">Whole body</tissue>
    </source>
</reference>
<feature type="region of interest" description="Disordered" evidence="2">
    <location>
        <begin position="52"/>
        <end position="83"/>
    </location>
</feature>
<evidence type="ECO:0000313" key="5">
    <source>
        <dbReference type="Proteomes" id="UP000247409"/>
    </source>
</evidence>
<dbReference type="GO" id="GO:0010190">
    <property type="term" value="P:cytochrome b6f complex assembly"/>
    <property type="evidence" value="ECO:0007669"/>
    <property type="project" value="TreeGrafter"/>
</dbReference>
<dbReference type="PANTHER" id="PTHR47353:SF1">
    <property type="entry name" value="THIOREDOXIN-LIKE PROTEIN HCF164, CHLOROPLASTIC"/>
    <property type="match status" value="1"/>
</dbReference>
<dbReference type="InterPro" id="IPR044241">
    <property type="entry name" value="TxlA/HCF164"/>
</dbReference>
<sequence>MERTTAKFLALEMHMPGLTFVCSPSSVTRRKECGISQKFKSSERRTVWLRNTPRACVSQPEAKSQTDGSGEGSGTKPKLSKTEQIAAKLGKSKESLEEARDNVMQQSKADKRKRYASAITATLVGVAAFLVQKLDPNSGVNLLRLMFESSAPASVVGTNNKPSMIEFSATWCENCRYTARSVFELEKKYGNEINFLVFNGEDPKNAEVVDRFSVDGIPQFSMISRDGTVKGNLVGRIPRNVLAEDLEALLKDEELPFPGLPFDEIRAAAKAE</sequence>
<dbReference type="Proteomes" id="UP000247409">
    <property type="component" value="Unassembled WGS sequence"/>
</dbReference>
<dbReference type="InterPro" id="IPR036249">
    <property type="entry name" value="Thioredoxin-like_sf"/>
</dbReference>
<comment type="caution">
    <text evidence="4">The sequence shown here is derived from an EMBL/GenBank/DDBJ whole genome shotgun (WGS) entry which is preliminary data.</text>
</comment>